<evidence type="ECO:0000259" key="2">
    <source>
        <dbReference type="Pfam" id="PF10263"/>
    </source>
</evidence>
<accession>A0ABX9TSP2</accession>
<sequence length="329" mass="36959">MGFKVIYSLESEYFAVANQLITEKQFNAITEQEQGGALLDDGSKAFLGIPLVRIETDKGARFGIVLHNTERSPTLDVYHELNQAFDFFNKRLFDGELPKCLITMQRDKRSRGYFAEGRFVNSEGEQLDEIALNPAFFGVRSIPETLSTLVHEQCHLWQSAFGTPSRSGYHNHEWSDKMLSVGLVPSTTGTKEGKKVGQKMTHYIEEGGLFEQACLELVSTQFSLSWFDRFPPMTEADFIQRVSNAINNIPERLRKPEGNTGADPKVLSFIEDPLPEDEDGNPIKPKKLNSSNRSKYSCPTCNHNMWGAPNSMILCAVEGCEKVAYVEAN</sequence>
<gene>
    <name evidence="3" type="ORF">D9K81_14580</name>
</gene>
<feature type="domain" description="SprT-like" evidence="2">
    <location>
        <begin position="82"/>
        <end position="183"/>
    </location>
</feature>
<dbReference type="EMBL" id="RCHC01000019">
    <property type="protein sequence ID" value="RLL19041.1"/>
    <property type="molecule type" value="Genomic_DNA"/>
</dbReference>
<evidence type="ECO:0000256" key="1">
    <source>
        <dbReference type="SAM" id="MobiDB-lite"/>
    </source>
</evidence>
<evidence type="ECO:0000313" key="4">
    <source>
        <dbReference type="Proteomes" id="UP000280271"/>
    </source>
</evidence>
<comment type="caution">
    <text evidence="3">The sequence shown here is derived from an EMBL/GenBank/DDBJ whole genome shotgun (WGS) entry which is preliminary data.</text>
</comment>
<dbReference type="Proteomes" id="UP000280271">
    <property type="component" value="Unassembled WGS sequence"/>
</dbReference>
<protein>
    <submittedName>
        <fullName evidence="3">SprT domain-containing protein</fullName>
    </submittedName>
</protein>
<proteinExistence type="predicted"/>
<evidence type="ECO:0000313" key="3">
    <source>
        <dbReference type="EMBL" id="RLL19041.1"/>
    </source>
</evidence>
<reference evidence="3 4" key="1">
    <citation type="submission" date="2018-09" db="EMBL/GenBank/DDBJ databases">
        <title>The draft genome of Acinetobacter sp. strains.</title>
        <authorList>
            <person name="Qin J."/>
            <person name="Feng Y."/>
            <person name="Zong Z."/>
        </authorList>
    </citation>
    <scope>NUCLEOTIDE SEQUENCE [LARGE SCALE GENOMIC DNA]</scope>
    <source>
        <strain evidence="3 4">WCHAc060005</strain>
    </source>
</reference>
<keyword evidence="4" id="KW-1185">Reference proteome</keyword>
<dbReference type="Pfam" id="PF10263">
    <property type="entry name" value="SprT-like"/>
    <property type="match status" value="1"/>
</dbReference>
<dbReference type="InterPro" id="IPR006640">
    <property type="entry name" value="SprT-like_domain"/>
</dbReference>
<organism evidence="3 4">
    <name type="scientific">Acinetobacter chengduensis</name>
    <dbReference type="NCBI Taxonomy" id="2420890"/>
    <lineage>
        <taxon>Bacteria</taxon>
        <taxon>Pseudomonadati</taxon>
        <taxon>Pseudomonadota</taxon>
        <taxon>Gammaproteobacteria</taxon>
        <taxon>Moraxellales</taxon>
        <taxon>Moraxellaceae</taxon>
        <taxon>Acinetobacter</taxon>
    </lineage>
</organism>
<feature type="region of interest" description="Disordered" evidence="1">
    <location>
        <begin position="252"/>
        <end position="295"/>
    </location>
</feature>
<name>A0ABX9TSP2_9GAMM</name>